<accession>A0ACC0GH91</accession>
<keyword evidence="2" id="KW-1185">Reference proteome</keyword>
<comment type="caution">
    <text evidence="1">The sequence shown here is derived from an EMBL/GenBank/DDBJ whole genome shotgun (WGS) entry which is preliminary data.</text>
</comment>
<organism evidence="1 2">
    <name type="scientific">Camellia lanceoleosa</name>
    <dbReference type="NCBI Taxonomy" id="1840588"/>
    <lineage>
        <taxon>Eukaryota</taxon>
        <taxon>Viridiplantae</taxon>
        <taxon>Streptophyta</taxon>
        <taxon>Embryophyta</taxon>
        <taxon>Tracheophyta</taxon>
        <taxon>Spermatophyta</taxon>
        <taxon>Magnoliopsida</taxon>
        <taxon>eudicotyledons</taxon>
        <taxon>Gunneridae</taxon>
        <taxon>Pentapetalae</taxon>
        <taxon>asterids</taxon>
        <taxon>Ericales</taxon>
        <taxon>Theaceae</taxon>
        <taxon>Camellia</taxon>
    </lineage>
</organism>
<sequence>MLTMINLFGYGIGNKVEKLCDLCNITVNKNVVFSDSSALSPGGVRIGTLAMTSRGLVEKDFEQIAEFLHRSVTITLEIQKEHGRHAKKRLRSKNSVLPY</sequence>
<gene>
    <name evidence="1" type="ORF">LOK49_LG09G02378</name>
</gene>
<dbReference type="EMBL" id="CM045765">
    <property type="protein sequence ID" value="KAI8000214.1"/>
    <property type="molecule type" value="Genomic_DNA"/>
</dbReference>
<evidence type="ECO:0000313" key="1">
    <source>
        <dbReference type="EMBL" id="KAI8000214.1"/>
    </source>
</evidence>
<name>A0ACC0GH91_9ERIC</name>
<protein>
    <submittedName>
        <fullName evidence="1">Serine hydroxymethyltransferase 4</fullName>
    </submittedName>
</protein>
<dbReference type="Proteomes" id="UP001060215">
    <property type="component" value="Chromosome 8"/>
</dbReference>
<proteinExistence type="predicted"/>
<evidence type="ECO:0000313" key="2">
    <source>
        <dbReference type="Proteomes" id="UP001060215"/>
    </source>
</evidence>
<reference evidence="1 2" key="1">
    <citation type="journal article" date="2022" name="Plant J.">
        <title>Chromosome-level genome of Camellia lanceoleosa provides a valuable resource for understanding genome evolution and self-incompatibility.</title>
        <authorList>
            <person name="Gong W."/>
            <person name="Xiao S."/>
            <person name="Wang L."/>
            <person name="Liao Z."/>
            <person name="Chang Y."/>
            <person name="Mo W."/>
            <person name="Hu G."/>
            <person name="Li W."/>
            <person name="Zhao G."/>
            <person name="Zhu H."/>
            <person name="Hu X."/>
            <person name="Ji K."/>
            <person name="Xiang X."/>
            <person name="Song Q."/>
            <person name="Yuan D."/>
            <person name="Jin S."/>
            <person name="Zhang L."/>
        </authorList>
    </citation>
    <scope>NUCLEOTIDE SEQUENCE [LARGE SCALE GENOMIC DNA]</scope>
    <source>
        <strain evidence="1">SQ_2022a</strain>
    </source>
</reference>